<dbReference type="AlphaFoldDB" id="A0A9W6TMZ0"/>
<evidence type="ECO:0000313" key="2">
    <source>
        <dbReference type="EMBL" id="GMF18616.1"/>
    </source>
</evidence>
<comment type="caution">
    <text evidence="2">The sequence shown here is derived from an EMBL/GenBank/DDBJ whole genome shotgun (WGS) entry which is preliminary data.</text>
</comment>
<protein>
    <submittedName>
        <fullName evidence="2">Unnamed protein product</fullName>
    </submittedName>
</protein>
<sequence>MELSIDDCDARIFRYYEDFSGIVEDSHLQGLIVTGTKTEKSYKSRLKASCRLLVDNLQPPVLKAQISRLIDLERRDYKSDDIALFDLILEHVKAQQRFHRMSQDYATKGDSKLTKPERKPQRTDTSKGGPKRPTTPAASTPLAPPRAPHLPRAL</sequence>
<feature type="region of interest" description="Disordered" evidence="1">
    <location>
        <begin position="100"/>
        <end position="154"/>
    </location>
</feature>
<reference evidence="2" key="1">
    <citation type="submission" date="2023-04" db="EMBL/GenBank/DDBJ databases">
        <title>Phytophthora fragariaefolia NBRC 109709.</title>
        <authorList>
            <person name="Ichikawa N."/>
            <person name="Sato H."/>
            <person name="Tonouchi N."/>
        </authorList>
    </citation>
    <scope>NUCLEOTIDE SEQUENCE</scope>
    <source>
        <strain evidence="2">NBRC 109709</strain>
    </source>
</reference>
<proteinExistence type="predicted"/>
<dbReference type="EMBL" id="BSXT01000136">
    <property type="protein sequence ID" value="GMF18616.1"/>
    <property type="molecule type" value="Genomic_DNA"/>
</dbReference>
<organism evidence="2 3">
    <name type="scientific">Phytophthora fragariaefolia</name>
    <dbReference type="NCBI Taxonomy" id="1490495"/>
    <lineage>
        <taxon>Eukaryota</taxon>
        <taxon>Sar</taxon>
        <taxon>Stramenopiles</taxon>
        <taxon>Oomycota</taxon>
        <taxon>Peronosporomycetes</taxon>
        <taxon>Peronosporales</taxon>
        <taxon>Peronosporaceae</taxon>
        <taxon>Phytophthora</taxon>
    </lineage>
</organism>
<evidence type="ECO:0000313" key="3">
    <source>
        <dbReference type="Proteomes" id="UP001165121"/>
    </source>
</evidence>
<name>A0A9W6TMZ0_9STRA</name>
<evidence type="ECO:0000256" key="1">
    <source>
        <dbReference type="SAM" id="MobiDB-lite"/>
    </source>
</evidence>
<accession>A0A9W6TMZ0</accession>
<gene>
    <name evidence="2" type="ORF">Pfra01_000168600</name>
</gene>
<keyword evidence="3" id="KW-1185">Reference proteome</keyword>
<dbReference type="Proteomes" id="UP001165121">
    <property type="component" value="Unassembled WGS sequence"/>
</dbReference>
<dbReference type="OrthoDB" id="127032at2759"/>
<feature type="compositionally biased region" description="Basic and acidic residues" evidence="1">
    <location>
        <begin position="107"/>
        <end position="125"/>
    </location>
</feature>